<evidence type="ECO:0000313" key="8">
    <source>
        <dbReference type="Proteomes" id="UP000694866"/>
    </source>
</evidence>
<name>A0A9R1T189_9HYME</name>
<protein>
    <submittedName>
        <fullName evidence="9">Protein NPC2 homolog</fullName>
    </submittedName>
</protein>
<dbReference type="Gene3D" id="2.60.40.770">
    <property type="match status" value="1"/>
</dbReference>
<dbReference type="InterPro" id="IPR039670">
    <property type="entry name" value="NPC2-like"/>
</dbReference>
<dbReference type="InterPro" id="IPR033916">
    <property type="entry name" value="ML_Npc2-like"/>
</dbReference>
<dbReference type="PANTHER" id="PTHR11306:SF68">
    <property type="entry name" value="NPC INTRACELLULAR CHOLESTEROL TRANSPORTER 2"/>
    <property type="match status" value="1"/>
</dbReference>
<dbReference type="InterPro" id="IPR014756">
    <property type="entry name" value="Ig_E-set"/>
</dbReference>
<dbReference type="SUPFAM" id="SSF81296">
    <property type="entry name" value="E set domains"/>
    <property type="match status" value="1"/>
</dbReference>
<dbReference type="GO" id="GO:0032367">
    <property type="term" value="P:intracellular cholesterol transport"/>
    <property type="evidence" value="ECO:0007669"/>
    <property type="project" value="InterPro"/>
</dbReference>
<dbReference type="Proteomes" id="UP000694866">
    <property type="component" value="Unplaced"/>
</dbReference>
<keyword evidence="5" id="KW-1015">Disulfide bond</keyword>
<dbReference type="SMART" id="SM00737">
    <property type="entry name" value="ML"/>
    <property type="match status" value="1"/>
</dbReference>
<dbReference type="RefSeq" id="XP_011300999.1">
    <property type="nucleotide sequence ID" value="XM_011302697.1"/>
</dbReference>
<comment type="similarity">
    <text evidence="2">Belongs to the NPC2 family.</text>
</comment>
<dbReference type="InterPro" id="IPR003172">
    <property type="entry name" value="ML_dom"/>
</dbReference>
<reference evidence="9" key="1">
    <citation type="submission" date="2025-08" db="UniProtKB">
        <authorList>
            <consortium name="RefSeq"/>
        </authorList>
    </citation>
    <scope>IDENTIFICATION</scope>
    <source>
        <strain evidence="9">USDA-PBARC FA_bdor</strain>
        <tissue evidence="9">Whole organism</tissue>
    </source>
</reference>
<evidence type="ECO:0000259" key="7">
    <source>
        <dbReference type="SMART" id="SM00737"/>
    </source>
</evidence>
<dbReference type="FunFam" id="2.60.40.770:FF:000001">
    <property type="entry name" value="NPC intracellular cholesterol transporter 2"/>
    <property type="match status" value="1"/>
</dbReference>
<evidence type="ECO:0000256" key="4">
    <source>
        <dbReference type="ARBA" id="ARBA00022729"/>
    </source>
</evidence>
<dbReference type="OrthoDB" id="4937502at2759"/>
<dbReference type="CDD" id="cd00916">
    <property type="entry name" value="Npc2_like"/>
    <property type="match status" value="1"/>
</dbReference>
<evidence type="ECO:0000256" key="3">
    <source>
        <dbReference type="ARBA" id="ARBA00022525"/>
    </source>
</evidence>
<dbReference type="Pfam" id="PF02221">
    <property type="entry name" value="E1_DerP2_DerF2"/>
    <property type="match status" value="1"/>
</dbReference>
<dbReference type="PANTHER" id="PTHR11306">
    <property type="entry name" value="NIEMANN PICK TYPE C2 PROTEIN NPC2-RELATED"/>
    <property type="match status" value="1"/>
</dbReference>
<dbReference type="GeneID" id="105265286"/>
<accession>A0A9R1T189</accession>
<dbReference type="GO" id="GO:0032934">
    <property type="term" value="F:sterol binding"/>
    <property type="evidence" value="ECO:0007669"/>
    <property type="project" value="InterPro"/>
</dbReference>
<dbReference type="GO" id="GO:0005576">
    <property type="term" value="C:extracellular region"/>
    <property type="evidence" value="ECO:0007669"/>
    <property type="project" value="UniProtKB-SubCell"/>
</dbReference>
<evidence type="ECO:0000256" key="2">
    <source>
        <dbReference type="ARBA" id="ARBA00006370"/>
    </source>
</evidence>
<feature type="signal peptide" evidence="6">
    <location>
        <begin position="1"/>
        <end position="18"/>
    </location>
</feature>
<evidence type="ECO:0000256" key="6">
    <source>
        <dbReference type="SAM" id="SignalP"/>
    </source>
</evidence>
<keyword evidence="3" id="KW-0964">Secreted</keyword>
<evidence type="ECO:0000313" key="9">
    <source>
        <dbReference type="RefSeq" id="XP_011300999.1"/>
    </source>
</evidence>
<evidence type="ECO:0000256" key="5">
    <source>
        <dbReference type="ARBA" id="ARBA00023157"/>
    </source>
</evidence>
<sequence length="150" mass="16366">MYPIICALLVCLSVLTSAADFRDCGSQVGKYTSISISDCEDSDSECILTKGTNVTIKITFNTDEPVNVVKAVVHGILTGVPIPFPIAQPNACNNPETGITCPLKKGGPFTYTKTFPILSQYPKVKVEVKWELQNEKNQDIVCIMIPARIE</sequence>
<keyword evidence="8" id="KW-1185">Reference proteome</keyword>
<gene>
    <name evidence="9" type="primary">LOC105265286</name>
</gene>
<organism evidence="8 9">
    <name type="scientific">Fopius arisanus</name>
    <dbReference type="NCBI Taxonomy" id="64838"/>
    <lineage>
        <taxon>Eukaryota</taxon>
        <taxon>Metazoa</taxon>
        <taxon>Ecdysozoa</taxon>
        <taxon>Arthropoda</taxon>
        <taxon>Hexapoda</taxon>
        <taxon>Insecta</taxon>
        <taxon>Pterygota</taxon>
        <taxon>Neoptera</taxon>
        <taxon>Endopterygota</taxon>
        <taxon>Hymenoptera</taxon>
        <taxon>Apocrita</taxon>
        <taxon>Ichneumonoidea</taxon>
        <taxon>Braconidae</taxon>
        <taxon>Opiinae</taxon>
        <taxon>Fopius</taxon>
    </lineage>
</organism>
<feature type="chain" id="PRO_5040120490" evidence="6">
    <location>
        <begin position="19"/>
        <end position="150"/>
    </location>
</feature>
<dbReference type="KEGG" id="fas:105265286"/>
<evidence type="ECO:0000256" key="1">
    <source>
        <dbReference type="ARBA" id="ARBA00004613"/>
    </source>
</evidence>
<keyword evidence="4 6" id="KW-0732">Signal</keyword>
<proteinExistence type="inferred from homology"/>
<comment type="subcellular location">
    <subcellularLocation>
        <location evidence="1">Secreted</location>
    </subcellularLocation>
</comment>
<feature type="domain" description="MD-2-related lipid-recognition" evidence="7">
    <location>
        <begin position="21"/>
        <end position="147"/>
    </location>
</feature>
<dbReference type="AlphaFoldDB" id="A0A9R1T189"/>